<keyword evidence="3" id="KW-1185">Reference proteome</keyword>
<comment type="caution">
    <text evidence="2">The sequence shown here is derived from an EMBL/GenBank/DDBJ whole genome shotgun (WGS) entry which is preliminary data.</text>
</comment>
<accession>N1VS45</accession>
<name>N1VS45_9LEPT</name>
<dbReference type="InterPro" id="IPR053907">
    <property type="entry name" value="DUF6935"/>
</dbReference>
<evidence type="ECO:0000313" key="3">
    <source>
        <dbReference type="Proteomes" id="UP000012371"/>
    </source>
</evidence>
<reference evidence="2" key="1">
    <citation type="submission" date="2013-03" db="EMBL/GenBank/DDBJ databases">
        <authorList>
            <person name="Harkins D.M."/>
            <person name="Durkin A.S."/>
            <person name="Brinkac L.M."/>
            <person name="Haft D.H."/>
            <person name="Selengut J.D."/>
            <person name="Sanka R."/>
            <person name="DePew J."/>
            <person name="Purushe J."/>
            <person name="Hartskeerl R.A."/>
            <person name="Ahmed A."/>
            <person name="van der Linden H."/>
            <person name="Goris M.G.A."/>
            <person name="Vinetz J.M."/>
            <person name="Sutton G.G."/>
            <person name="Nierman W.C."/>
            <person name="Fouts D.E."/>
        </authorList>
    </citation>
    <scope>NUCLEOTIDE SEQUENCE [LARGE SCALE GENOMIC DNA]</scope>
    <source>
        <strain evidence="2">LT 11-33</strain>
    </source>
</reference>
<dbReference type="EMBL" id="AOGW02000023">
    <property type="protein sequence ID" value="EMY59807.1"/>
    <property type="molecule type" value="Genomic_DNA"/>
</dbReference>
<gene>
    <name evidence="2" type="ORF">LEP1GSC203_0151</name>
</gene>
<proteinExistence type="predicted"/>
<organism evidence="2 3">
    <name type="scientific">Leptospira terpstrae serovar Hualin str. LT 11-33 = ATCC 700639</name>
    <dbReference type="NCBI Taxonomy" id="1257025"/>
    <lineage>
        <taxon>Bacteria</taxon>
        <taxon>Pseudomonadati</taxon>
        <taxon>Spirochaetota</taxon>
        <taxon>Spirochaetia</taxon>
        <taxon>Leptospirales</taxon>
        <taxon>Leptospiraceae</taxon>
        <taxon>Leptospira</taxon>
    </lineage>
</organism>
<evidence type="ECO:0000313" key="2">
    <source>
        <dbReference type="EMBL" id="EMY59807.1"/>
    </source>
</evidence>
<dbReference type="STRING" id="1257025.LEP1GSC203_0151"/>
<evidence type="ECO:0000259" key="1">
    <source>
        <dbReference type="Pfam" id="PF22043"/>
    </source>
</evidence>
<dbReference type="AlphaFoldDB" id="N1VS45"/>
<feature type="domain" description="DUF6935" evidence="1">
    <location>
        <begin position="70"/>
        <end position="229"/>
    </location>
</feature>
<dbReference type="RefSeq" id="WP_002975719.1">
    <property type="nucleotide sequence ID" value="NZ_AOGW02000023.1"/>
</dbReference>
<sequence>MRNIFFIQKVYLLSSFGKEKNEEKGLKRIGMILEFSPMKAISSLFLLCFSVSLVAQNLTGRNPVSIPSEPTTIEEFKSLQTNLATTPEGGAALLVLAISLYGKNQDLGTKAVILSVISKNRQKSTKPSAVEGMDLGGSDKYLLGQLDKYKMLSNGYWKGAEPANGYKASLPLTVETYTNPYSGDESTGKLKLFVATRGASSFRPVSVEKDSDGLWRAKEMSSLFVGMMPAK</sequence>
<dbReference type="Proteomes" id="UP000012371">
    <property type="component" value="Unassembled WGS sequence"/>
</dbReference>
<protein>
    <recommendedName>
        <fullName evidence="1">DUF6935 domain-containing protein</fullName>
    </recommendedName>
</protein>
<dbReference type="Pfam" id="PF22043">
    <property type="entry name" value="DUF6935"/>
    <property type="match status" value="1"/>
</dbReference>